<evidence type="ECO:0000256" key="2">
    <source>
        <dbReference type="ARBA" id="ARBA00022857"/>
    </source>
</evidence>
<keyword evidence="3" id="KW-0560">Oxidoreductase</keyword>
<dbReference type="OrthoDB" id="275427at2157"/>
<reference evidence="5 6" key="1">
    <citation type="submission" date="2020-07" db="EMBL/GenBank/DDBJ databases">
        <title>Gai3-2, isolated from salt lake.</title>
        <authorList>
            <person name="Cui H."/>
            <person name="Shi X."/>
        </authorList>
    </citation>
    <scope>NUCLEOTIDE SEQUENCE [LARGE SCALE GENOMIC DNA]</scope>
    <source>
        <strain evidence="5 6">Gai3-2</strain>
    </source>
</reference>
<accession>A0A7D5GI06</accession>
<dbReference type="InterPro" id="IPR020471">
    <property type="entry name" value="AKR"/>
</dbReference>
<dbReference type="InterPro" id="IPR018170">
    <property type="entry name" value="Aldo/ket_reductase_CS"/>
</dbReference>
<dbReference type="GeneID" id="56029131"/>
<dbReference type="Proteomes" id="UP000509750">
    <property type="component" value="Chromosome"/>
</dbReference>
<keyword evidence="2" id="KW-0521">NADP</keyword>
<dbReference type="PIRSF" id="PIRSF000097">
    <property type="entry name" value="AKR"/>
    <property type="match status" value="1"/>
</dbReference>
<comment type="similarity">
    <text evidence="1">Belongs to the aldo/keto reductase family.</text>
</comment>
<dbReference type="PROSITE" id="PS00062">
    <property type="entry name" value="ALDOKETO_REDUCTASE_2"/>
    <property type="match status" value="1"/>
</dbReference>
<protein>
    <submittedName>
        <fullName evidence="5">Aldo/keto reductase</fullName>
    </submittedName>
</protein>
<keyword evidence="6" id="KW-1185">Reference proteome</keyword>
<dbReference type="AlphaFoldDB" id="A0A7D5GI06"/>
<dbReference type="Pfam" id="PF00248">
    <property type="entry name" value="Aldo_ket_red"/>
    <property type="match status" value="1"/>
</dbReference>
<dbReference type="InterPro" id="IPR023210">
    <property type="entry name" value="NADP_OxRdtase_dom"/>
</dbReference>
<dbReference type="SUPFAM" id="SSF51430">
    <property type="entry name" value="NAD(P)-linked oxidoreductase"/>
    <property type="match status" value="1"/>
</dbReference>
<name>A0A7D5GI06_9EURY</name>
<organism evidence="5 6">
    <name type="scientific">Halorarum halophilum</name>
    <dbReference type="NCBI Taxonomy" id="2743090"/>
    <lineage>
        <taxon>Archaea</taxon>
        <taxon>Methanobacteriati</taxon>
        <taxon>Methanobacteriota</taxon>
        <taxon>Stenosarchaea group</taxon>
        <taxon>Halobacteria</taxon>
        <taxon>Halobacteriales</taxon>
        <taxon>Haloferacaceae</taxon>
        <taxon>Halorarum</taxon>
    </lineage>
</organism>
<gene>
    <name evidence="5" type="ORF">HUG10_09820</name>
</gene>
<dbReference type="KEGG" id="halg:HUG10_09820"/>
<evidence type="ECO:0000259" key="4">
    <source>
        <dbReference type="Pfam" id="PF00248"/>
    </source>
</evidence>
<dbReference type="PANTHER" id="PTHR43827:SF3">
    <property type="entry name" value="NADP-DEPENDENT OXIDOREDUCTASE DOMAIN-CONTAINING PROTEIN"/>
    <property type="match status" value="1"/>
</dbReference>
<dbReference type="RefSeq" id="WP_179169406.1">
    <property type="nucleotide sequence ID" value="NZ_CP058529.1"/>
</dbReference>
<evidence type="ECO:0000256" key="1">
    <source>
        <dbReference type="ARBA" id="ARBA00007905"/>
    </source>
</evidence>
<sequence length="265" mass="29594">MPSFHRFGQGTYKLEGEQCAESVETALDLGYRHVDTAQSYDNEEYVGEALAASDVDREDVFVATKLATGNLAYDDAVETARESAEKLGVDTIDLLYVHWPIDTYDAEETCRALDDLVDEGLVRHVGLSNFMPDQLEEARGNLDAPIFAHQVECHPLLQQDELREFAREDDHWLVAYSPIARNQVADVPELREIAEKHDVTPAQVSLAWLLAKENVAAIPKATGEDHIRENLAATDLDLDDEDIAAIDDLSESNRIVDFEEAPWNA</sequence>
<dbReference type="GO" id="GO:0016616">
    <property type="term" value="F:oxidoreductase activity, acting on the CH-OH group of donors, NAD or NADP as acceptor"/>
    <property type="evidence" value="ECO:0007669"/>
    <property type="project" value="UniProtKB-ARBA"/>
</dbReference>
<proteinExistence type="inferred from homology"/>
<dbReference type="Gene3D" id="3.20.20.100">
    <property type="entry name" value="NADP-dependent oxidoreductase domain"/>
    <property type="match status" value="1"/>
</dbReference>
<feature type="domain" description="NADP-dependent oxidoreductase" evidence="4">
    <location>
        <begin position="7"/>
        <end position="250"/>
    </location>
</feature>
<dbReference type="PANTHER" id="PTHR43827">
    <property type="entry name" value="2,5-DIKETO-D-GLUCONIC ACID REDUCTASE"/>
    <property type="match status" value="1"/>
</dbReference>
<dbReference type="PROSITE" id="PS00798">
    <property type="entry name" value="ALDOKETO_REDUCTASE_1"/>
    <property type="match status" value="1"/>
</dbReference>
<dbReference type="EMBL" id="CP058529">
    <property type="protein sequence ID" value="QLG27831.1"/>
    <property type="molecule type" value="Genomic_DNA"/>
</dbReference>
<evidence type="ECO:0000313" key="6">
    <source>
        <dbReference type="Proteomes" id="UP000509750"/>
    </source>
</evidence>
<dbReference type="InterPro" id="IPR036812">
    <property type="entry name" value="NAD(P)_OxRdtase_dom_sf"/>
</dbReference>
<evidence type="ECO:0000256" key="3">
    <source>
        <dbReference type="ARBA" id="ARBA00023002"/>
    </source>
</evidence>
<evidence type="ECO:0000313" key="5">
    <source>
        <dbReference type="EMBL" id="QLG27831.1"/>
    </source>
</evidence>
<dbReference type="PRINTS" id="PR00069">
    <property type="entry name" value="ALDKETRDTASE"/>
</dbReference>